<organism evidence="2 3">
    <name type="scientific">Dactylosporangium darangshiense</name>
    <dbReference type="NCBI Taxonomy" id="579108"/>
    <lineage>
        <taxon>Bacteria</taxon>
        <taxon>Bacillati</taxon>
        <taxon>Actinomycetota</taxon>
        <taxon>Actinomycetes</taxon>
        <taxon>Micromonosporales</taxon>
        <taxon>Micromonosporaceae</taxon>
        <taxon>Dactylosporangium</taxon>
    </lineage>
</organism>
<dbReference type="Pfam" id="PF00550">
    <property type="entry name" value="PP-binding"/>
    <property type="match status" value="1"/>
</dbReference>
<dbReference type="InterPro" id="IPR029058">
    <property type="entry name" value="AB_hydrolase_fold"/>
</dbReference>
<dbReference type="PROSITE" id="PS50075">
    <property type="entry name" value="CARRIER"/>
    <property type="match status" value="1"/>
</dbReference>
<dbReference type="EMBL" id="BAABAT010000041">
    <property type="protein sequence ID" value="GAA4260534.1"/>
    <property type="molecule type" value="Genomic_DNA"/>
</dbReference>
<keyword evidence="3" id="KW-1185">Reference proteome</keyword>
<reference evidence="3" key="1">
    <citation type="journal article" date="2019" name="Int. J. Syst. Evol. Microbiol.">
        <title>The Global Catalogue of Microorganisms (GCM) 10K type strain sequencing project: providing services to taxonomists for standard genome sequencing and annotation.</title>
        <authorList>
            <consortium name="The Broad Institute Genomics Platform"/>
            <consortium name="The Broad Institute Genome Sequencing Center for Infectious Disease"/>
            <person name="Wu L."/>
            <person name="Ma J."/>
        </authorList>
    </citation>
    <scope>NUCLEOTIDE SEQUENCE [LARGE SCALE GENOMIC DNA]</scope>
    <source>
        <strain evidence="3">JCM 17441</strain>
    </source>
</reference>
<evidence type="ECO:0000313" key="3">
    <source>
        <dbReference type="Proteomes" id="UP001500620"/>
    </source>
</evidence>
<protein>
    <recommendedName>
        <fullName evidence="1">Carrier domain-containing protein</fullName>
    </recommendedName>
</protein>
<dbReference type="InterPro" id="IPR036736">
    <property type="entry name" value="ACP-like_sf"/>
</dbReference>
<feature type="domain" description="Carrier" evidence="1">
    <location>
        <begin position="3"/>
        <end position="78"/>
    </location>
</feature>
<proteinExistence type="predicted"/>
<dbReference type="RefSeq" id="WP_345137424.1">
    <property type="nucleotide sequence ID" value="NZ_BAABAT010000041.1"/>
</dbReference>
<evidence type="ECO:0000313" key="2">
    <source>
        <dbReference type="EMBL" id="GAA4260534.1"/>
    </source>
</evidence>
<sequence>MTAQPDDLEATVAHMWTELGLRPSDPADDFFVLGGQSLTLVKFLTMVQRDLGVEVPIEALFSTDLTVAAAAGAIRQGQAPAADEDVAAALAELDKLSDEEIAALLAEPVD</sequence>
<comment type="caution">
    <text evidence="2">The sequence shown here is derived from an EMBL/GenBank/DDBJ whole genome shotgun (WGS) entry which is preliminary data.</text>
</comment>
<accession>A0ABP8DP61</accession>
<dbReference type="Gene3D" id="3.40.50.1820">
    <property type="entry name" value="alpha/beta hydrolase"/>
    <property type="match status" value="1"/>
</dbReference>
<name>A0ABP8DP61_9ACTN</name>
<dbReference type="InterPro" id="IPR009081">
    <property type="entry name" value="PP-bd_ACP"/>
</dbReference>
<dbReference type="Proteomes" id="UP001500620">
    <property type="component" value="Unassembled WGS sequence"/>
</dbReference>
<gene>
    <name evidence="2" type="ORF">GCM10022255_089520</name>
</gene>
<evidence type="ECO:0000259" key="1">
    <source>
        <dbReference type="PROSITE" id="PS50075"/>
    </source>
</evidence>
<dbReference type="SUPFAM" id="SSF47336">
    <property type="entry name" value="ACP-like"/>
    <property type="match status" value="1"/>
</dbReference>